<evidence type="ECO:0000259" key="3">
    <source>
        <dbReference type="Pfam" id="PF13649"/>
    </source>
</evidence>
<dbReference type="AlphaFoldDB" id="A0A545TTH7"/>
<dbReference type="SUPFAM" id="SSF53335">
    <property type="entry name" value="S-adenosyl-L-methionine-dependent methyltransferases"/>
    <property type="match status" value="1"/>
</dbReference>
<protein>
    <submittedName>
        <fullName evidence="4">Methyltransferase domain-containing protein</fullName>
    </submittedName>
</protein>
<organism evidence="4 5">
    <name type="scientific">Denitrobaculum tricleocarpae</name>
    <dbReference type="NCBI Taxonomy" id="2591009"/>
    <lineage>
        <taxon>Bacteria</taxon>
        <taxon>Pseudomonadati</taxon>
        <taxon>Pseudomonadota</taxon>
        <taxon>Alphaproteobacteria</taxon>
        <taxon>Rhodospirillales</taxon>
        <taxon>Rhodospirillaceae</taxon>
        <taxon>Denitrobaculum</taxon>
    </lineage>
</organism>
<dbReference type="InterPro" id="IPR041698">
    <property type="entry name" value="Methyltransf_25"/>
</dbReference>
<sequence length="214" mass="23657">MLAAGKYWDKVARRYETRPIKNLTAYHETLDRTRARLSPNDRVLELGCGTGMTALKLADAVAQMTASDISAEMVAIGREKASAQGVENVEFLQATAFDDALGRGGYDAVLAFNYLHLMEDTEATVARIESLLKPGGVFISKTVCLANANFFFRLLMRLMIPVMQWLNKAPYVRAMSSAEVESCIGDAGFEILESRSFTDQSISRFVVARKTRAL</sequence>
<reference evidence="4 5" key="1">
    <citation type="submission" date="2019-06" db="EMBL/GenBank/DDBJ databases">
        <title>Whole genome sequence for Rhodospirillaceae sp. R148.</title>
        <authorList>
            <person name="Wang G."/>
        </authorList>
    </citation>
    <scope>NUCLEOTIDE SEQUENCE [LARGE SCALE GENOMIC DNA]</scope>
    <source>
        <strain evidence="4 5">R148</strain>
    </source>
</reference>
<dbReference type="Gene3D" id="3.40.50.150">
    <property type="entry name" value="Vaccinia Virus protein VP39"/>
    <property type="match status" value="1"/>
</dbReference>
<dbReference type="InterPro" id="IPR029063">
    <property type="entry name" value="SAM-dependent_MTases_sf"/>
</dbReference>
<feature type="domain" description="Methyltransferase" evidence="3">
    <location>
        <begin position="43"/>
        <end position="136"/>
    </location>
</feature>
<dbReference type="PANTHER" id="PTHR43861">
    <property type="entry name" value="TRANS-ACONITATE 2-METHYLTRANSFERASE-RELATED"/>
    <property type="match status" value="1"/>
</dbReference>
<evidence type="ECO:0000313" key="5">
    <source>
        <dbReference type="Proteomes" id="UP000315252"/>
    </source>
</evidence>
<evidence type="ECO:0000313" key="4">
    <source>
        <dbReference type="EMBL" id="TQV80524.1"/>
    </source>
</evidence>
<dbReference type="RefSeq" id="WP_142896238.1">
    <property type="nucleotide sequence ID" value="NZ_ML660054.1"/>
</dbReference>
<dbReference type="OrthoDB" id="5642573at2"/>
<dbReference type="Pfam" id="PF13649">
    <property type="entry name" value="Methyltransf_25"/>
    <property type="match status" value="1"/>
</dbReference>
<evidence type="ECO:0000256" key="2">
    <source>
        <dbReference type="ARBA" id="ARBA00022679"/>
    </source>
</evidence>
<dbReference type="GO" id="GO:0008168">
    <property type="term" value="F:methyltransferase activity"/>
    <property type="evidence" value="ECO:0007669"/>
    <property type="project" value="UniProtKB-KW"/>
</dbReference>
<dbReference type="PANTHER" id="PTHR43861:SF1">
    <property type="entry name" value="TRANS-ACONITATE 2-METHYLTRANSFERASE"/>
    <property type="match status" value="1"/>
</dbReference>
<dbReference type="Proteomes" id="UP000315252">
    <property type="component" value="Unassembled WGS sequence"/>
</dbReference>
<dbReference type="EMBL" id="VHSH01000003">
    <property type="protein sequence ID" value="TQV80524.1"/>
    <property type="molecule type" value="Genomic_DNA"/>
</dbReference>
<keyword evidence="2 4" id="KW-0808">Transferase</keyword>
<accession>A0A545TTH7</accession>
<comment type="caution">
    <text evidence="4">The sequence shown here is derived from an EMBL/GenBank/DDBJ whole genome shotgun (WGS) entry which is preliminary data.</text>
</comment>
<dbReference type="GO" id="GO:0032259">
    <property type="term" value="P:methylation"/>
    <property type="evidence" value="ECO:0007669"/>
    <property type="project" value="UniProtKB-KW"/>
</dbReference>
<name>A0A545TTH7_9PROT</name>
<dbReference type="CDD" id="cd02440">
    <property type="entry name" value="AdoMet_MTases"/>
    <property type="match status" value="1"/>
</dbReference>
<evidence type="ECO:0000256" key="1">
    <source>
        <dbReference type="ARBA" id="ARBA00022603"/>
    </source>
</evidence>
<proteinExistence type="predicted"/>
<keyword evidence="1 4" id="KW-0489">Methyltransferase</keyword>
<keyword evidence="5" id="KW-1185">Reference proteome</keyword>
<gene>
    <name evidence="4" type="ORF">FKG95_10120</name>
</gene>